<dbReference type="SUPFAM" id="SSF50630">
    <property type="entry name" value="Acid proteases"/>
    <property type="match status" value="1"/>
</dbReference>
<evidence type="ECO:0000313" key="2">
    <source>
        <dbReference type="EMBL" id="CAD8581458.1"/>
    </source>
</evidence>
<proteinExistence type="predicted"/>
<name>A0A7S0KH33_MICPS</name>
<gene>
    <name evidence="2" type="ORF">MSP1404_LOCUS3109</name>
</gene>
<reference evidence="2" key="1">
    <citation type="submission" date="2021-01" db="EMBL/GenBank/DDBJ databases">
        <authorList>
            <person name="Corre E."/>
            <person name="Pelletier E."/>
            <person name="Niang G."/>
            <person name="Scheremetjew M."/>
            <person name="Finn R."/>
            <person name="Kale V."/>
            <person name="Holt S."/>
            <person name="Cochrane G."/>
            <person name="Meng A."/>
            <person name="Brown T."/>
            <person name="Cohen L."/>
        </authorList>
    </citation>
    <scope>NUCLEOTIDE SEQUENCE</scope>
    <source>
        <strain evidence="2">CCMP494</strain>
    </source>
</reference>
<feature type="compositionally biased region" description="Basic residues" evidence="1">
    <location>
        <begin position="32"/>
        <end position="45"/>
    </location>
</feature>
<dbReference type="EMBL" id="HBEV01004110">
    <property type="protein sequence ID" value="CAD8581458.1"/>
    <property type="molecule type" value="Transcribed_RNA"/>
</dbReference>
<evidence type="ECO:0000256" key="1">
    <source>
        <dbReference type="SAM" id="MobiDB-lite"/>
    </source>
</evidence>
<dbReference type="Gene3D" id="2.40.70.10">
    <property type="entry name" value="Acid Proteases"/>
    <property type="match status" value="2"/>
</dbReference>
<dbReference type="InterPro" id="IPR021109">
    <property type="entry name" value="Peptidase_aspartic_dom_sf"/>
</dbReference>
<evidence type="ECO:0008006" key="3">
    <source>
        <dbReference type="Google" id="ProtNLM"/>
    </source>
</evidence>
<accession>A0A7S0KH33</accession>
<dbReference type="Pfam" id="PF13650">
    <property type="entry name" value="Asp_protease_2"/>
    <property type="match status" value="1"/>
</dbReference>
<protein>
    <recommendedName>
        <fullName evidence="3">Peptidase A2 domain-containing protein</fullName>
    </recommendedName>
</protein>
<dbReference type="AlphaFoldDB" id="A0A7S0KH33"/>
<organism evidence="2">
    <name type="scientific">Micromonas pusilla</name>
    <name type="common">Picoplanktonic green alga</name>
    <name type="synonym">Chromulina pusilla</name>
    <dbReference type="NCBI Taxonomy" id="38833"/>
    <lineage>
        <taxon>Eukaryota</taxon>
        <taxon>Viridiplantae</taxon>
        <taxon>Chlorophyta</taxon>
        <taxon>Mamiellophyceae</taxon>
        <taxon>Mamiellales</taxon>
        <taxon>Mamiellaceae</taxon>
        <taxon>Micromonas</taxon>
    </lineage>
</organism>
<feature type="region of interest" description="Disordered" evidence="1">
    <location>
        <begin position="32"/>
        <end position="63"/>
    </location>
</feature>
<sequence length="489" mass="49313">MAFASPTAFAAPRGAVDVRPRKIAGAVVRVPRVRSARSPRLRPTRLRPVAASDDSESKPSSADTLSALDALLGADPSDANDANDDEDDEAPIISIPLLFMQMPGQTPAQQQGGSSVASALTGDVAPGPGDVYAAITLGLPDRATKKQQERGVKGVELDFCVDTACTTNFILPQVAYGLDMQIVGTAPAGTGATGAIGGGQEMLLGTAKLGGKAAKEDVAAITGLSAAVVPVPTPGTAGILGRSFLNCFDAVAFDWGPATTGGGDDGGIRTLDRSGAVMDFYQEYDWDAGVEDGLVDVDLDELPCGLLAVNVTLNGVRMPALLDTGAPQTIVNRVAAAAAGIAVGSGVTGVTGVTGAEKKGTSSNPFGGLMDALGRGKDAALADKGVMVMGAGGKPERLDRVDGAGVDLRVVTDAGDADGTAVRGTQLSVPSVLVGELAAFQAGLGLPPANDGDDSGEPGVILGLDALMSRDEVVISTRPAPHGRPRMQL</sequence>